<evidence type="ECO:0000256" key="1">
    <source>
        <dbReference type="SAM" id="MobiDB-lite"/>
    </source>
</evidence>
<reference evidence="2 3" key="1">
    <citation type="submission" date="2021-01" db="EMBL/GenBank/DDBJ databases">
        <title>Chromosome-level genome assembly of a human fungal pathogen reveals clustering of transcriptionally co-regulated genes.</title>
        <authorList>
            <person name="Voorhies M."/>
            <person name="Cohen S."/>
            <person name="Shea T.P."/>
            <person name="Petrus S."/>
            <person name="Munoz J.F."/>
            <person name="Poplawski S."/>
            <person name="Goldman W.E."/>
            <person name="Michael T."/>
            <person name="Cuomo C.A."/>
            <person name="Sil A."/>
            <person name="Beyhan S."/>
        </authorList>
    </citation>
    <scope>NUCLEOTIDE SEQUENCE [LARGE SCALE GENOMIC DNA]</scope>
    <source>
        <strain evidence="2 3">G184AR</strain>
    </source>
</reference>
<evidence type="ECO:0000313" key="3">
    <source>
        <dbReference type="Proteomes" id="UP000670092"/>
    </source>
</evidence>
<feature type="region of interest" description="Disordered" evidence="1">
    <location>
        <begin position="1"/>
        <end position="27"/>
    </location>
</feature>
<dbReference type="EMBL" id="JAEVHI010000002">
    <property type="protein sequence ID" value="KAG5299256.1"/>
    <property type="molecule type" value="Genomic_DNA"/>
</dbReference>
<proteinExistence type="predicted"/>
<accession>A0A8H7YXY2</accession>
<evidence type="ECO:0000313" key="2">
    <source>
        <dbReference type="EMBL" id="KAG5299256.1"/>
    </source>
</evidence>
<dbReference type="Proteomes" id="UP000670092">
    <property type="component" value="Unassembled WGS sequence"/>
</dbReference>
<dbReference type="AlphaFoldDB" id="A0A8H7YXY2"/>
<organism evidence="2 3">
    <name type="scientific">Ajellomyces capsulatus</name>
    <name type="common">Darling's disease fungus</name>
    <name type="synonym">Histoplasma capsulatum</name>
    <dbReference type="NCBI Taxonomy" id="5037"/>
    <lineage>
        <taxon>Eukaryota</taxon>
        <taxon>Fungi</taxon>
        <taxon>Dikarya</taxon>
        <taxon>Ascomycota</taxon>
        <taxon>Pezizomycotina</taxon>
        <taxon>Eurotiomycetes</taxon>
        <taxon>Eurotiomycetidae</taxon>
        <taxon>Onygenales</taxon>
        <taxon>Ajellomycetaceae</taxon>
        <taxon>Histoplasma</taxon>
    </lineage>
</organism>
<comment type="caution">
    <text evidence="2">The sequence shown here is derived from an EMBL/GenBank/DDBJ whole genome shotgun (WGS) entry which is preliminary data.</text>
</comment>
<dbReference type="OrthoDB" id="4508254at2759"/>
<protein>
    <submittedName>
        <fullName evidence="2">Uncharacterized protein</fullName>
    </submittedName>
</protein>
<name>A0A8H7YXY2_AJECA</name>
<dbReference type="VEuPathDB" id="FungiDB:I7I52_09508"/>
<sequence>MGASRSSCDTSERPVKDESEEDSNPSLMSILMPTLTANSTITMTAADFMAFCQQLISARQNQNYNTPADNSMYERDIRAAINTKAVTTFDGTDYQTWRNDILVDAEVIGGIDILTKNQEIPPEHLSALEKERWLIRKKILFRRMLQSLTGLVRPTIGTLELDNAAALWRKIAAVYGISLAEERLNITKELTTLRVKNNNYLLYERRFRYLAARYKELVRDPSDILHDLFLIGLRDYQKAFVQTHLDKFYATGQDPISNINIDDLMKQLANRADKPKGF</sequence>
<gene>
    <name evidence="2" type="ORF">I7I52_09508</name>
</gene>